<comment type="caution">
    <text evidence="2">The sequence shown here is derived from an EMBL/GenBank/DDBJ whole genome shotgun (WGS) entry which is preliminary data.</text>
</comment>
<evidence type="ECO:0000313" key="2">
    <source>
        <dbReference type="EMBL" id="MCS3678664.1"/>
    </source>
</evidence>
<protein>
    <recommendedName>
        <fullName evidence="4">Lipoprotein</fullName>
    </recommendedName>
</protein>
<evidence type="ECO:0000256" key="1">
    <source>
        <dbReference type="SAM" id="SignalP"/>
    </source>
</evidence>
<name>A0A9X2PY20_9BACT</name>
<accession>A0A9X2PY20</accession>
<dbReference type="RefSeq" id="WP_259058378.1">
    <property type="nucleotide sequence ID" value="NZ_JANTZA010000038.1"/>
</dbReference>
<evidence type="ECO:0000313" key="3">
    <source>
        <dbReference type="Proteomes" id="UP001155027"/>
    </source>
</evidence>
<reference evidence="2" key="1">
    <citation type="submission" date="2022-08" db="EMBL/GenBank/DDBJ databases">
        <title>Genomic Encyclopedia of Type Strains, Phase V (KMG-V): Genome sequencing to study the core and pangenomes of soil and plant-associated prokaryotes.</title>
        <authorList>
            <person name="Whitman W."/>
        </authorList>
    </citation>
    <scope>NUCLEOTIDE SEQUENCE</scope>
    <source>
        <strain evidence="2">0</strain>
    </source>
</reference>
<dbReference type="Proteomes" id="UP001155027">
    <property type="component" value="Unassembled WGS sequence"/>
</dbReference>
<proteinExistence type="predicted"/>
<dbReference type="EMBL" id="JANUAU010000008">
    <property type="protein sequence ID" value="MCS3678664.1"/>
    <property type="molecule type" value="Genomic_DNA"/>
</dbReference>
<feature type="chain" id="PRO_5040951471" description="Lipoprotein" evidence="1">
    <location>
        <begin position="23"/>
        <end position="309"/>
    </location>
</feature>
<feature type="signal peptide" evidence="1">
    <location>
        <begin position="1"/>
        <end position="22"/>
    </location>
</feature>
<dbReference type="AlphaFoldDB" id="A0A9X2PY20"/>
<dbReference type="PROSITE" id="PS51257">
    <property type="entry name" value="PROKAR_LIPOPROTEIN"/>
    <property type="match status" value="1"/>
</dbReference>
<gene>
    <name evidence="2" type="ORF">GGP71_002603</name>
</gene>
<evidence type="ECO:0008006" key="4">
    <source>
        <dbReference type="Google" id="ProtNLM"/>
    </source>
</evidence>
<sequence length="309" mass="35154">MWPRALALCSMGSLLLFGLALGCSRAPTSSEPEADPITDRQYLTADVWNDGQAEVVFYRVERTRDQYGRAKEQAFIMGTYLVKHRFSPADMTKVTDGTGVSSFKYAAFYELESGSYQYKRNWVVNARQNDLRPFKQSFTSFDWCSNRYREVAFPPDGPVEVRMRSDDYGNRRASFVHRPKAYPPAQLPLLIRALDFGAADTLSFSVPVADSSAYVSARAVRAGTETVETEAGAHDTERIVVHYETPVPSPIGETSDTTETYWRGTGAERRLVRMEAEGGRYQMTLVEHLRTPYWRENLWPKLDRIDDRP</sequence>
<keyword evidence="1" id="KW-0732">Signal</keyword>
<organism evidence="2 3">
    <name type="scientific">Salinibacter ruber</name>
    <dbReference type="NCBI Taxonomy" id="146919"/>
    <lineage>
        <taxon>Bacteria</taxon>
        <taxon>Pseudomonadati</taxon>
        <taxon>Rhodothermota</taxon>
        <taxon>Rhodothermia</taxon>
        <taxon>Rhodothermales</taxon>
        <taxon>Salinibacteraceae</taxon>
        <taxon>Salinibacter</taxon>
    </lineage>
</organism>